<keyword evidence="1" id="KW-1133">Transmembrane helix</keyword>
<dbReference type="Proteomes" id="UP000245369">
    <property type="component" value="Chromosome"/>
</dbReference>
<evidence type="ECO:0000256" key="1">
    <source>
        <dbReference type="SAM" id="Phobius"/>
    </source>
</evidence>
<dbReference type="EMBL" id="CP029490">
    <property type="protein sequence ID" value="AWN21595.1"/>
    <property type="molecule type" value="Genomic_DNA"/>
</dbReference>
<reference evidence="2 3" key="1">
    <citation type="submission" date="2018-05" db="EMBL/GenBank/DDBJ databases">
        <title>Complete genome sequences of Streptococcus sobrinus.</title>
        <authorList>
            <person name="Sales M."/>
            <person name="Jensen P.A."/>
        </authorList>
    </citation>
    <scope>NUCLEOTIDE SEQUENCE [LARGE SCALE GENOMIC DNA]</scope>
    <source>
        <strain evidence="2 3">SL1</strain>
    </source>
</reference>
<keyword evidence="3" id="KW-1185">Reference proteome</keyword>
<name>A0ABM6W823_9STRE</name>
<sequence>MTRSELKARAKQKLSGNWKWAVGVVAVVWLIQFLLQLDIIHSILTSAEWVTNYDATTNTTDSFRFTFHTSPFTGAGGFTLGLIASSATLGFLHFIDNRKDENVIASTFAGFTEGRI</sequence>
<protein>
    <submittedName>
        <fullName evidence="2">Uncharacterized protein</fullName>
    </submittedName>
</protein>
<accession>A0ABM6W823</accession>
<feature type="transmembrane region" description="Helical" evidence="1">
    <location>
        <begin position="20"/>
        <end position="44"/>
    </location>
</feature>
<gene>
    <name evidence="2" type="ORF">DK182_09810</name>
</gene>
<proteinExistence type="predicted"/>
<keyword evidence="1" id="KW-0472">Membrane</keyword>
<keyword evidence="1" id="KW-0812">Transmembrane</keyword>
<dbReference type="RefSeq" id="WP_019769497.1">
    <property type="nucleotide sequence ID" value="NZ_CP029490.1"/>
</dbReference>
<organism evidence="2 3">
    <name type="scientific">Streptococcus sobrinus</name>
    <dbReference type="NCBI Taxonomy" id="1310"/>
    <lineage>
        <taxon>Bacteria</taxon>
        <taxon>Bacillati</taxon>
        <taxon>Bacillota</taxon>
        <taxon>Bacilli</taxon>
        <taxon>Lactobacillales</taxon>
        <taxon>Streptococcaceae</taxon>
        <taxon>Streptococcus</taxon>
    </lineage>
</organism>
<dbReference type="GeneID" id="93924798"/>
<evidence type="ECO:0000313" key="3">
    <source>
        <dbReference type="Proteomes" id="UP000245369"/>
    </source>
</evidence>
<feature type="transmembrane region" description="Helical" evidence="1">
    <location>
        <begin position="72"/>
        <end position="95"/>
    </location>
</feature>
<evidence type="ECO:0000313" key="2">
    <source>
        <dbReference type="EMBL" id="AWN21595.1"/>
    </source>
</evidence>